<dbReference type="EMBL" id="SLWM01000021">
    <property type="protein sequence ID" value="TCO13958.1"/>
    <property type="molecule type" value="Genomic_DNA"/>
</dbReference>
<sequence>MNPAIGLTSQMFDDAVDPGWSAFTLVYAPVVVGVIGFLGWQLITQRPVLTVDQDGIRLGTRRRRLGWSDIGMVGFVSGTKGLQNLPVIPNDAWAKGFDIRQDNVKDLAAFAGWLTEVIDQRRTGVRG</sequence>
<organism evidence="2 3">
    <name type="scientific">Kribbella orskensis</name>
    <dbReference type="NCBI Taxonomy" id="2512216"/>
    <lineage>
        <taxon>Bacteria</taxon>
        <taxon>Bacillati</taxon>
        <taxon>Actinomycetota</taxon>
        <taxon>Actinomycetes</taxon>
        <taxon>Propionibacteriales</taxon>
        <taxon>Kribbellaceae</taxon>
        <taxon>Kribbella</taxon>
    </lineage>
</organism>
<reference evidence="2 3" key="1">
    <citation type="journal article" date="2015" name="Stand. Genomic Sci.">
        <title>Genomic Encyclopedia of Bacterial and Archaeal Type Strains, Phase III: the genomes of soil and plant-associated and newly described type strains.</title>
        <authorList>
            <person name="Whitman W.B."/>
            <person name="Woyke T."/>
            <person name="Klenk H.P."/>
            <person name="Zhou Y."/>
            <person name="Lilburn T.G."/>
            <person name="Beck B.J."/>
            <person name="De Vos P."/>
            <person name="Vandamme P."/>
            <person name="Eisen J.A."/>
            <person name="Garrity G."/>
            <person name="Hugenholtz P."/>
            <person name="Kyrpides N.C."/>
        </authorList>
    </citation>
    <scope>NUCLEOTIDE SEQUENCE [LARGE SCALE GENOMIC DNA]</scope>
    <source>
        <strain evidence="2 3">VKM Ac-2538</strain>
    </source>
</reference>
<feature type="transmembrane region" description="Helical" evidence="1">
    <location>
        <begin position="20"/>
        <end position="40"/>
    </location>
</feature>
<evidence type="ECO:0000313" key="3">
    <source>
        <dbReference type="Proteomes" id="UP000295818"/>
    </source>
</evidence>
<keyword evidence="1" id="KW-1133">Transmembrane helix</keyword>
<keyword evidence="3" id="KW-1185">Reference proteome</keyword>
<evidence type="ECO:0008006" key="4">
    <source>
        <dbReference type="Google" id="ProtNLM"/>
    </source>
</evidence>
<evidence type="ECO:0000313" key="2">
    <source>
        <dbReference type="EMBL" id="TCO13958.1"/>
    </source>
</evidence>
<gene>
    <name evidence="2" type="ORF">EV644_12138</name>
</gene>
<evidence type="ECO:0000256" key="1">
    <source>
        <dbReference type="SAM" id="Phobius"/>
    </source>
</evidence>
<accession>A0ABY2BAX8</accession>
<protein>
    <recommendedName>
        <fullName evidence="4">PH (Pleckstrin Homology) domain-containing protein</fullName>
    </recommendedName>
</protein>
<keyword evidence="1" id="KW-0812">Transmembrane</keyword>
<name>A0ABY2BAX8_9ACTN</name>
<comment type="caution">
    <text evidence="2">The sequence shown here is derived from an EMBL/GenBank/DDBJ whole genome shotgun (WGS) entry which is preliminary data.</text>
</comment>
<keyword evidence="1" id="KW-0472">Membrane</keyword>
<proteinExistence type="predicted"/>
<dbReference type="Proteomes" id="UP000295818">
    <property type="component" value="Unassembled WGS sequence"/>
</dbReference>